<evidence type="ECO:0000313" key="3">
    <source>
        <dbReference type="Proteomes" id="UP000006695"/>
    </source>
</evidence>
<name>A5GC24_GEOUR</name>
<sequence>MKTTAKISTMFLVLTLPAAGYYVNIASAMPGMSDASASPAVATTEKATQGMPQGHQSMQPAEQAGAKITGKVVETMSSGGYTYALLENKGVKTWVAMPETTVAVGQELAFDGGSEMWNFKSKSLGRTFEKIMFCNAPLKNVGGEEDGKMAGKVSVGSEMAVTVTNEKIKVEKATGENAYTVAEVYANKAGLDNKRVVVRGKVVKVSSGIMDKNWIHVQDGSGDAKTKTNNLVVTSQDVPKVGDVVTVTGTLYKDKDFGGGYKYGVIVEEATIKP</sequence>
<dbReference type="Gene3D" id="2.40.50.140">
    <property type="entry name" value="Nucleic acid-binding proteins"/>
    <property type="match status" value="1"/>
</dbReference>
<keyword evidence="2" id="KW-0378">Hydrolase</keyword>
<dbReference type="InterPro" id="IPR012340">
    <property type="entry name" value="NA-bd_OB-fold"/>
</dbReference>
<keyword evidence="2" id="KW-0547">Nucleotide-binding</keyword>
<protein>
    <submittedName>
        <fullName evidence="2">Nucleic acid binding, OB-fold, tRNA/helicase-type</fullName>
    </submittedName>
</protein>
<gene>
    <name evidence="2" type="ordered locus">Gura_0667</name>
</gene>
<keyword evidence="2" id="KW-0067">ATP-binding</keyword>
<dbReference type="RefSeq" id="WP_011937603.1">
    <property type="nucleotide sequence ID" value="NC_009483.1"/>
</dbReference>
<keyword evidence="1" id="KW-0732">Signal</keyword>
<evidence type="ECO:0000256" key="1">
    <source>
        <dbReference type="SAM" id="SignalP"/>
    </source>
</evidence>
<dbReference type="KEGG" id="gur:Gura_0667"/>
<dbReference type="Proteomes" id="UP000006695">
    <property type="component" value="Chromosome"/>
</dbReference>
<dbReference type="STRING" id="351605.Gura_0667"/>
<accession>A5GC24</accession>
<dbReference type="GO" id="GO:0004386">
    <property type="term" value="F:helicase activity"/>
    <property type="evidence" value="ECO:0007669"/>
    <property type="project" value="UniProtKB-KW"/>
</dbReference>
<dbReference type="AlphaFoldDB" id="A5GC24"/>
<dbReference type="HOGENOM" id="CLU_089932_0_0_7"/>
<organism evidence="2 3">
    <name type="scientific">Geotalea uraniireducens (strain Rf4)</name>
    <name type="common">Geobacter uraniireducens</name>
    <dbReference type="NCBI Taxonomy" id="351605"/>
    <lineage>
        <taxon>Bacteria</taxon>
        <taxon>Pseudomonadati</taxon>
        <taxon>Thermodesulfobacteriota</taxon>
        <taxon>Desulfuromonadia</taxon>
        <taxon>Geobacterales</taxon>
        <taxon>Geobacteraceae</taxon>
        <taxon>Geotalea</taxon>
    </lineage>
</organism>
<evidence type="ECO:0000313" key="2">
    <source>
        <dbReference type="EMBL" id="ABQ24879.1"/>
    </source>
</evidence>
<reference evidence="2 3" key="1">
    <citation type="submission" date="2007-05" db="EMBL/GenBank/DDBJ databases">
        <title>Complete sequence of Geobacter uraniireducens Rf4.</title>
        <authorList>
            <consortium name="US DOE Joint Genome Institute"/>
            <person name="Copeland A."/>
            <person name="Lucas S."/>
            <person name="Lapidus A."/>
            <person name="Barry K."/>
            <person name="Detter J.C."/>
            <person name="Glavina del Rio T."/>
            <person name="Hammon N."/>
            <person name="Israni S."/>
            <person name="Dalin E."/>
            <person name="Tice H."/>
            <person name="Pitluck S."/>
            <person name="Chertkov O."/>
            <person name="Brettin T."/>
            <person name="Bruce D."/>
            <person name="Han C."/>
            <person name="Schmutz J."/>
            <person name="Larimer F."/>
            <person name="Land M."/>
            <person name="Hauser L."/>
            <person name="Kyrpides N."/>
            <person name="Mikhailova N."/>
            <person name="Shelobolina E."/>
            <person name="Aklujkar M."/>
            <person name="Lovley D."/>
            <person name="Richardson P."/>
        </authorList>
    </citation>
    <scope>NUCLEOTIDE SEQUENCE [LARGE SCALE GENOMIC DNA]</scope>
    <source>
        <strain evidence="3">ATCC BAA-1134 / JCM 13001 / Rf4</strain>
    </source>
</reference>
<proteinExistence type="predicted"/>
<keyword evidence="3" id="KW-1185">Reference proteome</keyword>
<keyword evidence="2" id="KW-0347">Helicase</keyword>
<feature type="chain" id="PRO_5002683401" evidence="1">
    <location>
        <begin position="29"/>
        <end position="274"/>
    </location>
</feature>
<dbReference type="EMBL" id="CP000698">
    <property type="protein sequence ID" value="ABQ24879.1"/>
    <property type="molecule type" value="Genomic_DNA"/>
</dbReference>
<feature type="signal peptide" evidence="1">
    <location>
        <begin position="1"/>
        <end position="28"/>
    </location>
</feature>